<name>A0A655FQ31_MYCTX</name>
<protein>
    <recommendedName>
        <fullName evidence="6">Secreted protein</fullName>
    </recommendedName>
</protein>
<evidence type="ECO:0000313" key="5">
    <source>
        <dbReference type="Proteomes" id="UP000046680"/>
    </source>
</evidence>
<evidence type="ECO:0000256" key="1">
    <source>
        <dbReference type="SAM" id="SignalP"/>
    </source>
</evidence>
<evidence type="ECO:0008006" key="6">
    <source>
        <dbReference type="Google" id="ProtNLM"/>
    </source>
</evidence>
<sequence>MPRLPLLISATLTGMPSTAQVASSWLVIWKQPSPSIAQTSVPGRAILAPMAAGMANPMVPRPPEFSQLRGFSYLMNCAAHIWCWPTPATKTASGPAISPSFSITYSGLRLPSLCGP</sequence>
<dbReference type="EMBL" id="CGCX01001770">
    <property type="protein sequence ID" value="CFS01141.1"/>
    <property type="molecule type" value="Genomic_DNA"/>
</dbReference>
<dbReference type="Proteomes" id="UP000039217">
    <property type="component" value="Unassembled WGS sequence"/>
</dbReference>
<evidence type="ECO:0000313" key="4">
    <source>
        <dbReference type="Proteomes" id="UP000039217"/>
    </source>
</evidence>
<evidence type="ECO:0000313" key="3">
    <source>
        <dbReference type="EMBL" id="CNV99227.1"/>
    </source>
</evidence>
<evidence type="ECO:0000313" key="2">
    <source>
        <dbReference type="EMBL" id="CFS01141.1"/>
    </source>
</evidence>
<proteinExistence type="predicted"/>
<dbReference type="AlphaFoldDB" id="A0A655FQ31"/>
<accession>A0A655FQ31</accession>
<reference evidence="4 5" key="1">
    <citation type="submission" date="2015-03" db="EMBL/GenBank/DDBJ databases">
        <authorList>
            <consortium name="Pathogen Informatics"/>
        </authorList>
    </citation>
    <scope>NUCLEOTIDE SEQUENCE [LARGE SCALE GENOMIC DNA]</scope>
    <source>
        <strain evidence="2 5">C09601061</strain>
        <strain evidence="3 4">D00501624</strain>
    </source>
</reference>
<dbReference type="Proteomes" id="UP000046680">
    <property type="component" value="Unassembled WGS sequence"/>
</dbReference>
<gene>
    <name evidence="2" type="ORF">ERS007657_03563</name>
    <name evidence="3" type="ORF">ERS007661_03388</name>
</gene>
<feature type="signal peptide" evidence="1">
    <location>
        <begin position="1"/>
        <end position="21"/>
    </location>
</feature>
<keyword evidence="1" id="KW-0732">Signal</keyword>
<feature type="chain" id="PRO_5041551801" description="Secreted protein" evidence="1">
    <location>
        <begin position="22"/>
        <end position="116"/>
    </location>
</feature>
<dbReference type="EMBL" id="CQQC01001488">
    <property type="protein sequence ID" value="CNV99227.1"/>
    <property type="molecule type" value="Genomic_DNA"/>
</dbReference>
<organism evidence="3 4">
    <name type="scientific">Mycobacterium tuberculosis</name>
    <dbReference type="NCBI Taxonomy" id="1773"/>
    <lineage>
        <taxon>Bacteria</taxon>
        <taxon>Bacillati</taxon>
        <taxon>Actinomycetota</taxon>
        <taxon>Actinomycetes</taxon>
        <taxon>Mycobacteriales</taxon>
        <taxon>Mycobacteriaceae</taxon>
        <taxon>Mycobacterium</taxon>
        <taxon>Mycobacterium tuberculosis complex</taxon>
    </lineage>
</organism>